<dbReference type="STRING" id="1921803.NIES593_16900"/>
<comment type="caution">
    <text evidence="2">The sequence shown here is derived from an EMBL/GenBank/DDBJ whole genome shotgun (WGS) entry which is preliminary data.</text>
</comment>
<dbReference type="Pfam" id="PF13450">
    <property type="entry name" value="NAD_binding_8"/>
    <property type="match status" value="1"/>
</dbReference>
<dbReference type="InterPro" id="IPR036188">
    <property type="entry name" value="FAD/NAD-bd_sf"/>
</dbReference>
<gene>
    <name evidence="2" type="ORF">NIES593_16900</name>
</gene>
<reference evidence="2 3" key="1">
    <citation type="submission" date="2016-11" db="EMBL/GenBank/DDBJ databases">
        <title>Draft Genome Sequences of Nine Cyanobacterial Strains from Diverse Habitats.</title>
        <authorList>
            <person name="Zhu T."/>
            <person name="Hou S."/>
            <person name="Lu X."/>
            <person name="Hess W.R."/>
        </authorList>
    </citation>
    <scope>NUCLEOTIDE SEQUENCE [LARGE SCALE GENOMIC DNA]</scope>
    <source>
        <strain evidence="2 3">NIES-593</strain>
    </source>
</reference>
<dbReference type="EMBL" id="MRCB01000023">
    <property type="protein sequence ID" value="OKH21104.1"/>
    <property type="molecule type" value="Genomic_DNA"/>
</dbReference>
<dbReference type="PANTHER" id="PTHR16128:SF5">
    <property type="entry name" value="FAD_NAD(P)-BINDING OXIDOREDUCTASE FAMILY PROTEIN"/>
    <property type="match status" value="1"/>
</dbReference>
<dbReference type="InterPro" id="IPR002937">
    <property type="entry name" value="Amino_oxidase"/>
</dbReference>
<keyword evidence="3" id="KW-1185">Reference proteome</keyword>
<evidence type="ECO:0000259" key="1">
    <source>
        <dbReference type="Pfam" id="PF01593"/>
    </source>
</evidence>
<feature type="domain" description="Amine oxidase" evidence="1">
    <location>
        <begin position="108"/>
        <end position="340"/>
    </location>
</feature>
<dbReference type="RefSeq" id="WP_073600702.1">
    <property type="nucleotide sequence ID" value="NZ_MRCB01000023.1"/>
</dbReference>
<evidence type="ECO:0000313" key="3">
    <source>
        <dbReference type="Proteomes" id="UP000186868"/>
    </source>
</evidence>
<sequence length="343" mass="38345">MTNRIPKFDVAVVGAGLAGLVCAKQLQQADLKVVILEKSRGVGGRVDTRRFYDTCVDRGLPYLEIQGEQTQQLIDRLCEPKIVRPWRGTAYELHPQNDWQLSPLANRYIAPQGMSAIAKFLATDLEIWRQCRVKTIVPEGKTWLLTSEAAENFPSAIAAKAVVVAIPAPQALALLESLTSTNRLLEVLDKIASVRFDPCIAVTASYRDDLKPSWQAVKIIDHPDLAWVGWDSSKRESSKQTILIIHSTARFAQTYLDVSDLQPAIKQLCDRAAQLLLPWLDSPEWCQVHRWRYAFPRRFLEMPYLATTVTLPLICCGDWCGGNRVESALNSGLASAGEVLRHL</sequence>
<dbReference type="Gene3D" id="3.90.660.10">
    <property type="match status" value="1"/>
</dbReference>
<dbReference type="Proteomes" id="UP000186868">
    <property type="component" value="Unassembled WGS sequence"/>
</dbReference>
<dbReference type="OrthoDB" id="5792777at2"/>
<dbReference type="GO" id="GO:0016491">
    <property type="term" value="F:oxidoreductase activity"/>
    <property type="evidence" value="ECO:0007669"/>
    <property type="project" value="InterPro"/>
</dbReference>
<accession>A0A1U7HC15</accession>
<protein>
    <submittedName>
        <fullName evidence="2">FAD-dependent oxidoreductase</fullName>
    </submittedName>
</protein>
<dbReference type="AlphaFoldDB" id="A0A1U7HC15"/>
<evidence type="ECO:0000313" key="2">
    <source>
        <dbReference type="EMBL" id="OKH21104.1"/>
    </source>
</evidence>
<dbReference type="Pfam" id="PF01593">
    <property type="entry name" value="Amino_oxidase"/>
    <property type="match status" value="1"/>
</dbReference>
<dbReference type="PANTHER" id="PTHR16128">
    <property type="entry name" value="FAD/NAD(P)-BINDING OXIDOREDUCTASE FAMILY PROTEIN"/>
    <property type="match status" value="1"/>
</dbReference>
<dbReference type="Gene3D" id="3.50.50.60">
    <property type="entry name" value="FAD/NAD(P)-binding domain"/>
    <property type="match status" value="1"/>
</dbReference>
<organism evidence="2 3">
    <name type="scientific">Hydrococcus rivularis NIES-593</name>
    <dbReference type="NCBI Taxonomy" id="1921803"/>
    <lineage>
        <taxon>Bacteria</taxon>
        <taxon>Bacillati</taxon>
        <taxon>Cyanobacteriota</taxon>
        <taxon>Cyanophyceae</taxon>
        <taxon>Pleurocapsales</taxon>
        <taxon>Hydrococcaceae</taxon>
        <taxon>Hydrococcus</taxon>
    </lineage>
</organism>
<dbReference type="SUPFAM" id="SSF51905">
    <property type="entry name" value="FAD/NAD(P)-binding domain"/>
    <property type="match status" value="1"/>
</dbReference>
<name>A0A1U7HC15_9CYAN</name>
<proteinExistence type="predicted"/>